<gene>
    <name evidence="2" type="ORF">GBAR_LOCUS23987</name>
</gene>
<evidence type="ECO:0000313" key="3">
    <source>
        <dbReference type="Proteomes" id="UP001174909"/>
    </source>
</evidence>
<name>A0AA35X3W5_GEOBA</name>
<organism evidence="2 3">
    <name type="scientific">Geodia barretti</name>
    <name type="common">Barrett's horny sponge</name>
    <dbReference type="NCBI Taxonomy" id="519541"/>
    <lineage>
        <taxon>Eukaryota</taxon>
        <taxon>Metazoa</taxon>
        <taxon>Porifera</taxon>
        <taxon>Demospongiae</taxon>
        <taxon>Heteroscleromorpha</taxon>
        <taxon>Tetractinellida</taxon>
        <taxon>Astrophorina</taxon>
        <taxon>Geodiidae</taxon>
        <taxon>Geodia</taxon>
    </lineage>
</organism>
<feature type="region of interest" description="Disordered" evidence="1">
    <location>
        <begin position="1"/>
        <end position="21"/>
    </location>
</feature>
<dbReference type="EMBL" id="CASHTH010003314">
    <property type="protein sequence ID" value="CAI8043239.1"/>
    <property type="molecule type" value="Genomic_DNA"/>
</dbReference>
<protein>
    <submittedName>
        <fullName evidence="2">Uncharacterized protein</fullName>
    </submittedName>
</protein>
<evidence type="ECO:0000313" key="2">
    <source>
        <dbReference type="EMBL" id="CAI8043239.1"/>
    </source>
</evidence>
<evidence type="ECO:0000256" key="1">
    <source>
        <dbReference type="SAM" id="MobiDB-lite"/>
    </source>
</evidence>
<dbReference type="Proteomes" id="UP001174909">
    <property type="component" value="Unassembled WGS sequence"/>
</dbReference>
<keyword evidence="3" id="KW-1185">Reference proteome</keyword>
<comment type="caution">
    <text evidence="2">The sequence shown here is derived from an EMBL/GenBank/DDBJ whole genome shotgun (WGS) entry which is preliminary data.</text>
</comment>
<dbReference type="AlphaFoldDB" id="A0AA35X3W5"/>
<proteinExistence type="predicted"/>
<reference evidence="2" key="1">
    <citation type="submission" date="2023-03" db="EMBL/GenBank/DDBJ databases">
        <authorList>
            <person name="Steffen K."/>
            <person name="Cardenas P."/>
        </authorList>
    </citation>
    <scope>NUCLEOTIDE SEQUENCE</scope>
</reference>
<accession>A0AA35X3W5</accession>
<sequence length="50" mass="5690">MAVFPQGDNGRPLLVGGRGNHPQRRSAIRLQTTLCTRHYNYTLDLRLVLL</sequence>